<proteinExistence type="predicted"/>
<accession>A0A072NVZ6</accession>
<dbReference type="Proteomes" id="UP000027920">
    <property type="component" value="Unassembled WGS sequence"/>
</dbReference>
<reference evidence="1 2" key="1">
    <citation type="submission" date="2013-03" db="EMBL/GenBank/DDBJ databases">
        <title>The Genome Sequence of Exophiala aquamarina CBS 119918.</title>
        <authorList>
            <consortium name="The Broad Institute Genomics Platform"/>
            <person name="Cuomo C."/>
            <person name="de Hoog S."/>
            <person name="Gorbushina A."/>
            <person name="Walker B."/>
            <person name="Young S.K."/>
            <person name="Zeng Q."/>
            <person name="Gargeya S."/>
            <person name="Fitzgerald M."/>
            <person name="Haas B."/>
            <person name="Abouelleil A."/>
            <person name="Allen A.W."/>
            <person name="Alvarado L."/>
            <person name="Arachchi H.M."/>
            <person name="Berlin A.M."/>
            <person name="Chapman S.B."/>
            <person name="Gainer-Dewar J."/>
            <person name="Goldberg J."/>
            <person name="Griggs A."/>
            <person name="Gujja S."/>
            <person name="Hansen M."/>
            <person name="Howarth C."/>
            <person name="Imamovic A."/>
            <person name="Ireland A."/>
            <person name="Larimer J."/>
            <person name="McCowan C."/>
            <person name="Murphy C."/>
            <person name="Pearson M."/>
            <person name="Poon T.W."/>
            <person name="Priest M."/>
            <person name="Roberts A."/>
            <person name="Saif S."/>
            <person name="Shea T."/>
            <person name="Sisk P."/>
            <person name="Sykes S."/>
            <person name="Wortman J."/>
            <person name="Nusbaum C."/>
            <person name="Birren B."/>
        </authorList>
    </citation>
    <scope>NUCLEOTIDE SEQUENCE [LARGE SCALE GENOMIC DNA]</scope>
    <source>
        <strain evidence="1 2">CBS 119918</strain>
    </source>
</reference>
<feature type="non-terminal residue" evidence="1">
    <location>
        <position position="75"/>
    </location>
</feature>
<name>A0A072NVZ6_9EURO</name>
<sequence length="75" mass="8302">QSMSIVYINDRLGTKKAVSYFPRTKSVNAQGFTVTVASTIDRQSREIHALKTSSQCKTMVPATMSSWTSRSIMAI</sequence>
<dbReference type="EMBL" id="AMGV01000027">
    <property type="protein sequence ID" value="KEF51198.1"/>
    <property type="molecule type" value="Genomic_DNA"/>
</dbReference>
<evidence type="ECO:0000313" key="1">
    <source>
        <dbReference type="EMBL" id="KEF51198.1"/>
    </source>
</evidence>
<dbReference type="HOGENOM" id="CLU_2677724_0_0_1"/>
<comment type="caution">
    <text evidence="1">The sequence shown here is derived from an EMBL/GenBank/DDBJ whole genome shotgun (WGS) entry which is preliminary data.</text>
</comment>
<organism evidence="1 2">
    <name type="scientific">Exophiala aquamarina CBS 119918</name>
    <dbReference type="NCBI Taxonomy" id="1182545"/>
    <lineage>
        <taxon>Eukaryota</taxon>
        <taxon>Fungi</taxon>
        <taxon>Dikarya</taxon>
        <taxon>Ascomycota</taxon>
        <taxon>Pezizomycotina</taxon>
        <taxon>Eurotiomycetes</taxon>
        <taxon>Chaetothyriomycetidae</taxon>
        <taxon>Chaetothyriales</taxon>
        <taxon>Herpotrichiellaceae</taxon>
        <taxon>Exophiala</taxon>
    </lineage>
</organism>
<dbReference type="AlphaFoldDB" id="A0A072NVZ6"/>
<feature type="non-terminal residue" evidence="1">
    <location>
        <position position="1"/>
    </location>
</feature>
<evidence type="ECO:0000313" key="2">
    <source>
        <dbReference type="Proteomes" id="UP000027920"/>
    </source>
</evidence>
<gene>
    <name evidence="1" type="ORF">A1O9_12812</name>
</gene>
<protein>
    <submittedName>
        <fullName evidence="1">Uncharacterized protein</fullName>
    </submittedName>
</protein>
<dbReference type="GeneID" id="25287706"/>
<dbReference type="OrthoDB" id="3881at2759"/>
<dbReference type="RefSeq" id="XP_013253788.1">
    <property type="nucleotide sequence ID" value="XM_013398334.1"/>
</dbReference>
<dbReference type="VEuPathDB" id="FungiDB:A1O9_12812"/>
<keyword evidence="2" id="KW-1185">Reference proteome</keyword>